<accession>A0ACC1PT34</accession>
<sequence length="969" mass="108530">MMLSTPRTAPRLRSTLARAAASNVSRPTQIRAFRLGIWSSCFDPTYHRELRRRRRTLKSKYVDSINSRLSRHKQPLAEEPRLALKRAFAQLWTHTARDSSPWINQDELDNRKADLSHPSHSTPLFNAESRNLKPLRSQPNQPTEPLPCQVPYEMKSQCEETTSEDSCVGRRAKSPEPRKTNQSATSSMAEENYVIDPITNRKTPKRDLETGLEAQTRIFKTHSKTRWSRFVPFVPLNIEPERSPVYSNGPPPVAELTKYAESKFDDWPTAAPRSLGDSIEPPVYSETVAYVFDNSTLKSEEYALNHLPPEDSVEEYDDLHEYRTAAPDEPLSESGDIPSHPNMTDHPVSNSDQLRNELQNYGPYIYNEYLSTHTEPEELKDLEHYRHHVPDVPKVSTDPEELKDLEHYRNHVPDVPKVSTDPDVAYGDLHKYKPKDFDDIPDRDQLFGQYGDLDKYKIFRLQHLDKASVLENDMVTERLKEYEAKEQDRRTLDAVDTDAYDAPREIPKMKLPEGHVFSKQYPSPARAAVINASSEGDGEKPHQYMNEPSKLSGSLAGEIDCNLQATRQSVKGGENVGSQRIFTEGSTPNSPNHPRETCNTARRSLPDSNHSAALGSLHDQEPQGATTNAEKDAENPSTARETIAIKSSPDHYRNSSRLEPALNRRASTVKGRHLNRAFGADLYSKEPQGLETSFSEECGGRQTMPLYTRNYGSEPGQLASRSKPEAENEAQKSPGDWSDLYYHRDPEIDGIPQSEKPDTTENQKGIQPEEPTIYKILAYDPTTQTMKIAETSSVVPDLASPLSPTEVLPRLSNPTKFFPHFAPIQAEGFDIVSGNGDVLVFRQMRPARVATQGGTNYVNPIDMMGRSAAIPNAATFVSPTGFVNYDMPRVEKELLELAGRSKLYNTQGEPILGRQTSSSGNKKSKKPRMNVGKRVIIGGAWVAGISYALSVVGEYFSTGGADGKGPNGF</sequence>
<reference evidence="1" key="1">
    <citation type="submission" date="2022-10" db="EMBL/GenBank/DDBJ databases">
        <title>Genome Sequence of Xylaria curta.</title>
        <authorList>
            <person name="Buettner E."/>
        </authorList>
    </citation>
    <scope>NUCLEOTIDE SEQUENCE</scope>
    <source>
        <strain evidence="1">Babe10</strain>
    </source>
</reference>
<dbReference type="EMBL" id="JAPDGR010000006">
    <property type="protein sequence ID" value="KAJ2999182.1"/>
    <property type="molecule type" value="Genomic_DNA"/>
</dbReference>
<proteinExistence type="predicted"/>
<dbReference type="Proteomes" id="UP001143856">
    <property type="component" value="Unassembled WGS sequence"/>
</dbReference>
<keyword evidence="2" id="KW-1185">Reference proteome</keyword>
<organism evidence="1 2">
    <name type="scientific">Xylaria curta</name>
    <dbReference type="NCBI Taxonomy" id="42375"/>
    <lineage>
        <taxon>Eukaryota</taxon>
        <taxon>Fungi</taxon>
        <taxon>Dikarya</taxon>
        <taxon>Ascomycota</taxon>
        <taxon>Pezizomycotina</taxon>
        <taxon>Sordariomycetes</taxon>
        <taxon>Xylariomycetidae</taxon>
        <taxon>Xylariales</taxon>
        <taxon>Xylariaceae</taxon>
        <taxon>Xylaria</taxon>
    </lineage>
</organism>
<protein>
    <submittedName>
        <fullName evidence="1">Uncharacterized protein</fullName>
    </submittedName>
</protein>
<evidence type="ECO:0000313" key="2">
    <source>
        <dbReference type="Proteomes" id="UP001143856"/>
    </source>
</evidence>
<gene>
    <name evidence="1" type="ORF">NUW58_g94</name>
</gene>
<name>A0ACC1PT34_9PEZI</name>
<evidence type="ECO:0000313" key="1">
    <source>
        <dbReference type="EMBL" id="KAJ2999182.1"/>
    </source>
</evidence>
<comment type="caution">
    <text evidence="1">The sequence shown here is derived from an EMBL/GenBank/DDBJ whole genome shotgun (WGS) entry which is preliminary data.</text>
</comment>